<feature type="binding site" evidence="5">
    <location>
        <position position="291"/>
    </location>
    <ligand>
        <name>Mg(2+)</name>
        <dbReference type="ChEBI" id="CHEBI:18420"/>
        <label>2</label>
    </ligand>
</feature>
<dbReference type="AlphaFoldDB" id="A0A1M7V0A1"/>
<dbReference type="InterPro" id="IPR005905">
    <property type="entry name" value="D_ala_D_ala"/>
</dbReference>
<gene>
    <name evidence="4" type="primary">ddl</name>
    <name evidence="8" type="ORF">SAMN05660350_04635</name>
</gene>
<evidence type="ECO:0000313" key="8">
    <source>
        <dbReference type="EMBL" id="SHN88649.1"/>
    </source>
</evidence>
<dbReference type="GO" id="GO:0071555">
    <property type="term" value="P:cell wall organization"/>
    <property type="evidence" value="ECO:0007669"/>
    <property type="project" value="UniProtKB-KW"/>
</dbReference>
<keyword evidence="6" id="KW-0547">Nucleotide-binding</keyword>
<dbReference type="Gene3D" id="3.30.470.20">
    <property type="entry name" value="ATP-grasp fold, B domain"/>
    <property type="match status" value="1"/>
</dbReference>
<dbReference type="GO" id="GO:0046872">
    <property type="term" value="F:metal ion binding"/>
    <property type="evidence" value="ECO:0007669"/>
    <property type="project" value="UniProtKB-KW"/>
</dbReference>
<protein>
    <recommendedName>
        <fullName evidence="4">D-alanine--D-alanine ligase</fullName>
        <ecNumber evidence="4">6.3.2.4</ecNumber>
    </recommendedName>
    <alternativeName>
        <fullName evidence="4">D-Ala-D-Ala ligase</fullName>
    </alternativeName>
    <alternativeName>
        <fullName evidence="4">D-alanylalanine synthetase</fullName>
    </alternativeName>
</protein>
<evidence type="ECO:0000256" key="4">
    <source>
        <dbReference type="HAMAP-Rule" id="MF_00047"/>
    </source>
</evidence>
<dbReference type="GO" id="GO:0005737">
    <property type="term" value="C:cytoplasm"/>
    <property type="evidence" value="ECO:0007669"/>
    <property type="project" value="UniProtKB-SubCell"/>
</dbReference>
<feature type="binding site" evidence="5">
    <location>
        <position position="291"/>
    </location>
    <ligand>
        <name>Mg(2+)</name>
        <dbReference type="ChEBI" id="CHEBI:18420"/>
        <label>1</label>
    </ligand>
</feature>
<dbReference type="SUPFAM" id="SSF52440">
    <property type="entry name" value="PreATP-grasp domain"/>
    <property type="match status" value="1"/>
</dbReference>
<dbReference type="InterPro" id="IPR013815">
    <property type="entry name" value="ATP_grasp_subdomain_1"/>
</dbReference>
<name>A0A1M7V0A1_9ACTN</name>
<comment type="similarity">
    <text evidence="1 4">Belongs to the D-alanine--D-alanine ligase family.</text>
</comment>
<dbReference type="GO" id="GO:0008716">
    <property type="term" value="F:D-alanine-D-alanine ligase activity"/>
    <property type="evidence" value="ECO:0007669"/>
    <property type="project" value="UniProtKB-UniRule"/>
</dbReference>
<dbReference type="Pfam" id="PF07478">
    <property type="entry name" value="Dala_Dala_lig_C"/>
    <property type="match status" value="1"/>
</dbReference>
<dbReference type="HAMAP" id="MF_00047">
    <property type="entry name" value="Dala_Dala_lig"/>
    <property type="match status" value="1"/>
</dbReference>
<feature type="binding site" evidence="5">
    <location>
        <position position="293"/>
    </location>
    <ligand>
        <name>Mg(2+)</name>
        <dbReference type="ChEBI" id="CHEBI:18420"/>
        <label>2</label>
    </ligand>
</feature>
<feature type="domain" description="ATP-grasp" evidence="7">
    <location>
        <begin position="117"/>
        <end position="324"/>
    </location>
</feature>
<comment type="cofactor">
    <cofactor evidence="5">
        <name>Mg(2+)</name>
        <dbReference type="ChEBI" id="CHEBI:18420"/>
    </cofactor>
    <cofactor evidence="5">
        <name>Mn(2+)</name>
        <dbReference type="ChEBI" id="CHEBI:29035"/>
    </cofactor>
    <text evidence="5">Binds 2 magnesium or manganese ions per subunit.</text>
</comment>
<evidence type="ECO:0000313" key="9">
    <source>
        <dbReference type="Proteomes" id="UP000184428"/>
    </source>
</evidence>
<dbReference type="EC" id="6.3.2.4" evidence="4"/>
<comment type="function">
    <text evidence="4">Cell wall formation.</text>
</comment>
<dbReference type="EMBL" id="FRDM01000050">
    <property type="protein sequence ID" value="SHN88649.1"/>
    <property type="molecule type" value="Genomic_DNA"/>
</dbReference>
<dbReference type="GO" id="GO:0009252">
    <property type="term" value="P:peptidoglycan biosynthetic process"/>
    <property type="evidence" value="ECO:0007669"/>
    <property type="project" value="UniProtKB-UniRule"/>
</dbReference>
<dbReference type="InterPro" id="IPR016185">
    <property type="entry name" value="PreATP-grasp_dom_sf"/>
</dbReference>
<dbReference type="PANTHER" id="PTHR23132:SF23">
    <property type="entry name" value="D-ALANINE--D-ALANINE LIGASE B"/>
    <property type="match status" value="1"/>
</dbReference>
<keyword evidence="5" id="KW-0464">Manganese</keyword>
<dbReference type="GO" id="GO:0005524">
    <property type="term" value="F:ATP binding"/>
    <property type="evidence" value="ECO:0007669"/>
    <property type="project" value="UniProtKB-UniRule"/>
</dbReference>
<accession>A0A1M7V0A1</accession>
<dbReference type="PANTHER" id="PTHR23132">
    <property type="entry name" value="D-ALANINE--D-ALANINE LIGASE"/>
    <property type="match status" value="1"/>
</dbReference>
<keyword evidence="4" id="KW-0963">Cytoplasm</keyword>
<dbReference type="PIRSF" id="PIRSF039102">
    <property type="entry name" value="Ddl/VanB"/>
    <property type="match status" value="1"/>
</dbReference>
<dbReference type="Gene3D" id="3.40.50.20">
    <property type="match status" value="1"/>
</dbReference>
<sequence length="339" mass="34991">MTDPAPAPATGSETAPHPLRAVVLAGGLNVEREVSLSSGTQVAEELTRAGVEAELRDADAGLLPGLAAAPADAVFIALHGATGEDGALRAVLDLAGVPYVGSPAAACRLAWDKPAAKSVVRSAGVTTPDWVALPHSTFRELGAGAVLDLIVARLGLPLMVKPASGGSALGVQKVSRVEDLPAAMVSCFAYGDTVMVERFVGGVELALSVVDLGEGPEALPAVEIAPESGVFDYTSRYTPGLTEYHSPARVSDEVARRAAELAVRVHRVLGLADLSRTDAIVSPDGEVHFLEVNVSPGLTRTSMFPMAVEASGSSLGDVLARLLTRRAATTRRRRTPSSP</sequence>
<keyword evidence="2 4" id="KW-0436">Ligase</keyword>
<evidence type="ECO:0000256" key="6">
    <source>
        <dbReference type="PROSITE-ProRule" id="PRU00409"/>
    </source>
</evidence>
<dbReference type="GO" id="GO:0008360">
    <property type="term" value="P:regulation of cell shape"/>
    <property type="evidence" value="ECO:0007669"/>
    <property type="project" value="UniProtKB-KW"/>
</dbReference>
<keyword evidence="5" id="KW-0479">Metal-binding</keyword>
<proteinExistence type="inferred from homology"/>
<comment type="subcellular location">
    <subcellularLocation>
        <location evidence="4">Cytoplasm</location>
    </subcellularLocation>
</comment>
<organism evidence="8 9">
    <name type="scientific">Geodermatophilus obscurus</name>
    <dbReference type="NCBI Taxonomy" id="1861"/>
    <lineage>
        <taxon>Bacteria</taxon>
        <taxon>Bacillati</taxon>
        <taxon>Actinomycetota</taxon>
        <taxon>Actinomycetes</taxon>
        <taxon>Geodermatophilales</taxon>
        <taxon>Geodermatophilaceae</taxon>
        <taxon>Geodermatophilus</taxon>
    </lineage>
</organism>
<evidence type="ECO:0000256" key="5">
    <source>
        <dbReference type="PIRSR" id="PIRSR039102-3"/>
    </source>
</evidence>
<dbReference type="OrthoDB" id="9813261at2"/>
<evidence type="ECO:0000256" key="2">
    <source>
        <dbReference type="ARBA" id="ARBA00022598"/>
    </source>
</evidence>
<dbReference type="RefSeq" id="WP_072920994.1">
    <property type="nucleotide sequence ID" value="NZ_FRDM01000050.1"/>
</dbReference>
<evidence type="ECO:0000256" key="1">
    <source>
        <dbReference type="ARBA" id="ARBA00010871"/>
    </source>
</evidence>
<keyword evidence="5" id="KW-0460">Magnesium</keyword>
<dbReference type="Proteomes" id="UP000184428">
    <property type="component" value="Unassembled WGS sequence"/>
</dbReference>
<keyword evidence="4" id="KW-0133">Cell shape</keyword>
<reference evidence="8 9" key="1">
    <citation type="submission" date="2016-12" db="EMBL/GenBank/DDBJ databases">
        <authorList>
            <person name="Song W.-J."/>
            <person name="Kurnit D.M."/>
        </authorList>
    </citation>
    <scope>NUCLEOTIDE SEQUENCE [LARGE SCALE GENOMIC DNA]</scope>
    <source>
        <strain evidence="8 9">DSM 43162</strain>
    </source>
</reference>
<dbReference type="PROSITE" id="PS50975">
    <property type="entry name" value="ATP_GRASP"/>
    <property type="match status" value="1"/>
</dbReference>
<dbReference type="Pfam" id="PF01820">
    <property type="entry name" value="Dala_Dala_lig_N"/>
    <property type="match status" value="1"/>
</dbReference>
<dbReference type="InterPro" id="IPR011095">
    <property type="entry name" value="Dala_Dala_lig_C"/>
</dbReference>
<dbReference type="InterPro" id="IPR011761">
    <property type="entry name" value="ATP-grasp"/>
</dbReference>
<keyword evidence="6" id="KW-0067">ATP-binding</keyword>
<dbReference type="SUPFAM" id="SSF56059">
    <property type="entry name" value="Glutathione synthetase ATP-binding domain-like"/>
    <property type="match status" value="1"/>
</dbReference>
<comment type="catalytic activity">
    <reaction evidence="4">
        <text>2 D-alanine + ATP = D-alanyl-D-alanine + ADP + phosphate + H(+)</text>
        <dbReference type="Rhea" id="RHEA:11224"/>
        <dbReference type="ChEBI" id="CHEBI:15378"/>
        <dbReference type="ChEBI" id="CHEBI:30616"/>
        <dbReference type="ChEBI" id="CHEBI:43474"/>
        <dbReference type="ChEBI" id="CHEBI:57416"/>
        <dbReference type="ChEBI" id="CHEBI:57822"/>
        <dbReference type="ChEBI" id="CHEBI:456216"/>
        <dbReference type="EC" id="6.3.2.4"/>
    </reaction>
</comment>
<feature type="binding site" evidence="5">
    <location>
        <position position="278"/>
    </location>
    <ligand>
        <name>Mg(2+)</name>
        <dbReference type="ChEBI" id="CHEBI:18420"/>
        <label>1</label>
    </ligand>
</feature>
<keyword evidence="4" id="KW-0573">Peptidoglycan synthesis</keyword>
<keyword evidence="3 4" id="KW-0961">Cell wall biogenesis/degradation</keyword>
<evidence type="ECO:0000259" key="7">
    <source>
        <dbReference type="PROSITE" id="PS50975"/>
    </source>
</evidence>
<comment type="pathway">
    <text evidence="4">Cell wall biogenesis; peptidoglycan biosynthesis.</text>
</comment>
<dbReference type="InterPro" id="IPR011127">
    <property type="entry name" value="Dala_Dala_lig_N"/>
</dbReference>
<dbReference type="NCBIfam" id="NF002378">
    <property type="entry name" value="PRK01372.1"/>
    <property type="match status" value="1"/>
</dbReference>
<dbReference type="Gene3D" id="3.30.1490.20">
    <property type="entry name" value="ATP-grasp fold, A domain"/>
    <property type="match status" value="1"/>
</dbReference>
<dbReference type="UniPathway" id="UPA00219"/>
<evidence type="ECO:0000256" key="3">
    <source>
        <dbReference type="ARBA" id="ARBA00023316"/>
    </source>
</evidence>